<dbReference type="EMBL" id="LRIE01000081">
    <property type="protein sequence ID" value="KZM34232.1"/>
    <property type="molecule type" value="Genomic_DNA"/>
</dbReference>
<evidence type="ECO:0000256" key="2">
    <source>
        <dbReference type="SAM" id="Phobius"/>
    </source>
</evidence>
<dbReference type="PATRIC" id="fig|43678.3.peg.3213"/>
<dbReference type="GO" id="GO:0004674">
    <property type="term" value="F:protein serine/threonine kinase activity"/>
    <property type="evidence" value="ECO:0007669"/>
    <property type="project" value="UniProtKB-EC"/>
</dbReference>
<protein>
    <submittedName>
        <fullName evidence="3">Serine/threonine-protein kinase PrkC</fullName>
        <ecNumber evidence="3">2.7.11.1</ecNumber>
    </submittedName>
</protein>
<evidence type="ECO:0000313" key="4">
    <source>
        <dbReference type="Proteomes" id="UP000076447"/>
    </source>
</evidence>
<organism evidence="3 4">
    <name type="scientific">Oerskovia enterophila</name>
    <dbReference type="NCBI Taxonomy" id="43678"/>
    <lineage>
        <taxon>Bacteria</taxon>
        <taxon>Bacillati</taxon>
        <taxon>Actinomycetota</taxon>
        <taxon>Actinomycetes</taxon>
        <taxon>Micrococcales</taxon>
        <taxon>Cellulomonadaceae</taxon>
        <taxon>Oerskovia</taxon>
    </lineage>
</organism>
<feature type="transmembrane region" description="Helical" evidence="2">
    <location>
        <begin position="446"/>
        <end position="464"/>
    </location>
</feature>
<dbReference type="SUPFAM" id="SSF56112">
    <property type="entry name" value="Protein kinase-like (PK-like)"/>
    <property type="match status" value="1"/>
</dbReference>
<keyword evidence="2" id="KW-0812">Transmembrane</keyword>
<feature type="compositionally biased region" description="Pro residues" evidence="1">
    <location>
        <begin position="380"/>
        <end position="396"/>
    </location>
</feature>
<dbReference type="Gene3D" id="1.10.510.10">
    <property type="entry name" value="Transferase(Phosphotransferase) domain 1"/>
    <property type="match status" value="1"/>
</dbReference>
<feature type="compositionally biased region" description="Low complexity" evidence="1">
    <location>
        <begin position="416"/>
        <end position="427"/>
    </location>
</feature>
<feature type="compositionally biased region" description="Acidic residues" evidence="1">
    <location>
        <begin position="260"/>
        <end position="270"/>
    </location>
</feature>
<feature type="region of interest" description="Disordered" evidence="1">
    <location>
        <begin position="256"/>
        <end position="276"/>
    </location>
</feature>
<feature type="region of interest" description="Disordered" evidence="1">
    <location>
        <begin position="470"/>
        <end position="529"/>
    </location>
</feature>
<feature type="compositionally biased region" description="Low complexity" evidence="1">
    <location>
        <begin position="397"/>
        <end position="406"/>
    </location>
</feature>
<dbReference type="STRING" id="43678.OJAG_30640"/>
<dbReference type="InterPro" id="IPR011009">
    <property type="entry name" value="Kinase-like_dom_sf"/>
</dbReference>
<gene>
    <name evidence="3" type="primary">prkC</name>
    <name evidence="3" type="ORF">OJAG_30640</name>
</gene>
<dbReference type="CDD" id="cd13973">
    <property type="entry name" value="PK_MviN-like"/>
    <property type="match status" value="1"/>
</dbReference>
<keyword evidence="2" id="KW-1133">Transmembrane helix</keyword>
<name>A0A163QJQ3_9CELL</name>
<proteinExistence type="predicted"/>
<evidence type="ECO:0000256" key="1">
    <source>
        <dbReference type="SAM" id="MobiDB-lite"/>
    </source>
</evidence>
<evidence type="ECO:0000313" key="3">
    <source>
        <dbReference type="EMBL" id="KZM34232.1"/>
    </source>
</evidence>
<dbReference type="AlphaFoldDB" id="A0A163QJQ3"/>
<keyword evidence="2" id="KW-0472">Membrane</keyword>
<reference evidence="3 4" key="1">
    <citation type="submission" date="2016-01" db="EMBL/GenBank/DDBJ databases">
        <title>Genome sequence of Oerskovia enterophila VJag, an agar and cellulose degrading bacterium.</title>
        <authorList>
            <person name="Poehlein A."/>
            <person name="Jag V."/>
            <person name="Bengelsdorf F."/>
            <person name="Duerre P."/>
            <person name="Daniel R."/>
        </authorList>
    </citation>
    <scope>NUCLEOTIDE SEQUENCE [LARGE SCALE GENOMIC DNA]</scope>
    <source>
        <strain evidence="3 4">VJag</strain>
    </source>
</reference>
<dbReference type="EC" id="2.7.11.1" evidence="3"/>
<comment type="caution">
    <text evidence="3">The sequence shown here is derived from an EMBL/GenBank/DDBJ whole genome shotgun (WGS) entry which is preliminary data.</text>
</comment>
<keyword evidence="3" id="KW-0418">Kinase</keyword>
<sequence>MWGEDVNGKEVRGGQVTAAGPGTTLVGRYLLAERLASDLVDVTAWSAHDSVLNRTVRVSLVTGQHVTEAIDSARRAALVADPRLTRVLDVGTDDGIAYVITEPFAGITLSEVVAGGIVDAQQARVIVGEAAAALEVARRRGVHHLALRPETVRVDGNKVLVTGLGLDAGISGQDQQDADATSHLDAVGLVALLYYAMTARWAGPSLDVPWITPDSVHPLPAQRDASGILPLSAVVPGAPDDLSELCAQVFADTAARPDASGDDTSSDDDGPAPATPAQIVSALEPWGTLSVVAALPTFVQRPAPQPTNGVSRQSIRSAFDVPLSTPPGTPPPAVPFHRPATGRIHRVPLSGASTLPDGASYPAPTYADSPAPPAYAAVPAGPPPGGYPTQPAPAVPHPVSAAQPTVAVPPPPPPAAQTSAGQTAAGPPSGPFATTPAKKTGSKSTWIIMPIVLLLVIVAVVWGVKFGLSGFGDTSSPNDDNGIEQPSGSDPSEGGTDEELPVNTDPLTIASGGLLDPDVADPGDVGEKPEAVPLAIDGDPSTFWFTYSYKDGGFGGLKSRTGYTFSFREPETVQRIVLSTNNTGGHVEVRAVTPAEPNGGEILASGTFSETVELELDPAAKGTTFVLMITELPQAPDGAFRVELNEITAY</sequence>
<accession>A0A163QJQ3</accession>
<feature type="region of interest" description="Disordered" evidence="1">
    <location>
        <begin position="374"/>
        <end position="439"/>
    </location>
</feature>
<feature type="compositionally biased region" description="Polar residues" evidence="1">
    <location>
        <begin position="472"/>
        <end position="490"/>
    </location>
</feature>
<keyword evidence="3" id="KW-0808">Transferase</keyword>
<dbReference type="Proteomes" id="UP000076447">
    <property type="component" value="Unassembled WGS sequence"/>
</dbReference>